<evidence type="ECO:0000313" key="1">
    <source>
        <dbReference type="EMBL" id="JAH46223.1"/>
    </source>
</evidence>
<accession>A0A0E9T0H5</accession>
<reference evidence="1" key="2">
    <citation type="journal article" date="2015" name="Fish Shellfish Immunol.">
        <title>Early steps in the European eel (Anguilla anguilla)-Vibrio vulnificus interaction in the gills: Role of the RtxA13 toxin.</title>
        <authorList>
            <person name="Callol A."/>
            <person name="Pajuelo D."/>
            <person name="Ebbesson L."/>
            <person name="Teles M."/>
            <person name="MacKenzie S."/>
            <person name="Amaro C."/>
        </authorList>
    </citation>
    <scope>NUCLEOTIDE SEQUENCE</scope>
</reference>
<proteinExistence type="predicted"/>
<dbReference type="EMBL" id="GBXM01084521">
    <property type="protein sequence ID" value="JAH24056.1"/>
    <property type="molecule type" value="Transcribed_RNA"/>
</dbReference>
<reference evidence="1" key="1">
    <citation type="submission" date="2014-11" db="EMBL/GenBank/DDBJ databases">
        <authorList>
            <person name="Amaro Gonzalez C."/>
        </authorList>
    </citation>
    <scope>NUCLEOTIDE SEQUENCE</scope>
</reference>
<dbReference type="EMBL" id="GBXM01062354">
    <property type="protein sequence ID" value="JAH46223.1"/>
    <property type="molecule type" value="Transcribed_RNA"/>
</dbReference>
<protein>
    <submittedName>
        <fullName evidence="1">Uncharacterized protein</fullName>
    </submittedName>
</protein>
<sequence>MIAFLCQIRSPFVQYISELCCIAVDNALGQIICFPWNKMFVFSS</sequence>
<organism evidence="1">
    <name type="scientific">Anguilla anguilla</name>
    <name type="common">European freshwater eel</name>
    <name type="synonym">Muraena anguilla</name>
    <dbReference type="NCBI Taxonomy" id="7936"/>
    <lineage>
        <taxon>Eukaryota</taxon>
        <taxon>Metazoa</taxon>
        <taxon>Chordata</taxon>
        <taxon>Craniata</taxon>
        <taxon>Vertebrata</taxon>
        <taxon>Euteleostomi</taxon>
        <taxon>Actinopterygii</taxon>
        <taxon>Neopterygii</taxon>
        <taxon>Teleostei</taxon>
        <taxon>Anguilliformes</taxon>
        <taxon>Anguillidae</taxon>
        <taxon>Anguilla</taxon>
    </lineage>
</organism>
<name>A0A0E9T0H5_ANGAN</name>
<dbReference type="AlphaFoldDB" id="A0A0E9T0H5"/>